<comment type="caution">
    <text evidence="3">The sequence shown here is derived from an EMBL/GenBank/DDBJ whole genome shotgun (WGS) entry which is preliminary data.</text>
</comment>
<reference evidence="3" key="1">
    <citation type="submission" date="2020-10" db="EMBL/GenBank/DDBJ databases">
        <title>Connecting structure to function with the recovery of over 1000 high-quality activated sludge metagenome-assembled genomes encoding full-length rRNA genes using long-read sequencing.</title>
        <authorList>
            <person name="Singleton C.M."/>
            <person name="Petriglieri F."/>
            <person name="Kristensen J.M."/>
            <person name="Kirkegaard R.H."/>
            <person name="Michaelsen T.Y."/>
            <person name="Andersen M.H."/>
            <person name="Karst S.M."/>
            <person name="Dueholm M.S."/>
            <person name="Nielsen P.H."/>
            <person name="Albertsen M."/>
        </authorList>
    </citation>
    <scope>NUCLEOTIDE SEQUENCE</scope>
    <source>
        <strain evidence="3">OdNE_18-Q3-R46-58_BAT3C.305</strain>
    </source>
</reference>
<proteinExistence type="predicted"/>
<evidence type="ECO:0000259" key="2">
    <source>
        <dbReference type="PROSITE" id="PS50933"/>
    </source>
</evidence>
<accession>A0A9D7LPU9</accession>
<dbReference type="SMART" id="SM00754">
    <property type="entry name" value="CHRD"/>
    <property type="match status" value="1"/>
</dbReference>
<dbReference type="Pfam" id="PF07452">
    <property type="entry name" value="CHRD"/>
    <property type="match status" value="1"/>
</dbReference>
<protein>
    <submittedName>
        <fullName evidence="3">CHRD domain-containing protein</fullName>
    </submittedName>
</protein>
<sequence>MNAIPAFRHSFPGILAATTVALATFSLSAAADELMFKLSGDAEVPPVASMASGSGVLTIKPDMTVSGKVTTSGVAGTMAHIHVGKAGVNGPVVVTLAKGGDNVWMVPEGTKLSEAAYQSYKAGELYVNVHSAENKPGEIRGQLIPPKAPAY</sequence>
<evidence type="ECO:0000313" key="4">
    <source>
        <dbReference type="Proteomes" id="UP000808146"/>
    </source>
</evidence>
<name>A0A9D7LPU9_9RHOO</name>
<feature type="signal peptide" evidence="1">
    <location>
        <begin position="1"/>
        <end position="31"/>
    </location>
</feature>
<dbReference type="InterPro" id="IPR010895">
    <property type="entry name" value="CHRD"/>
</dbReference>
<dbReference type="Proteomes" id="UP000808146">
    <property type="component" value="Unassembled WGS sequence"/>
</dbReference>
<feature type="domain" description="CHRD" evidence="2">
    <location>
        <begin position="30"/>
        <end position="148"/>
    </location>
</feature>
<dbReference type="AlphaFoldDB" id="A0A9D7LPU9"/>
<feature type="chain" id="PRO_5038956936" evidence="1">
    <location>
        <begin position="32"/>
        <end position="151"/>
    </location>
</feature>
<gene>
    <name evidence="3" type="ORF">IPN75_00415</name>
</gene>
<dbReference type="EMBL" id="JADKBR010000001">
    <property type="protein sequence ID" value="MBK8888928.1"/>
    <property type="molecule type" value="Genomic_DNA"/>
</dbReference>
<keyword evidence="1" id="KW-0732">Signal</keyword>
<dbReference type="PROSITE" id="PS50933">
    <property type="entry name" value="CHRD"/>
    <property type="match status" value="1"/>
</dbReference>
<evidence type="ECO:0000256" key="1">
    <source>
        <dbReference type="SAM" id="SignalP"/>
    </source>
</evidence>
<evidence type="ECO:0000313" key="3">
    <source>
        <dbReference type="EMBL" id="MBK8888928.1"/>
    </source>
</evidence>
<organism evidence="3 4">
    <name type="scientific">Candidatus Dechloromonas phosphorivorans</name>
    <dbReference type="NCBI Taxonomy" id="2899244"/>
    <lineage>
        <taxon>Bacteria</taxon>
        <taxon>Pseudomonadati</taxon>
        <taxon>Pseudomonadota</taxon>
        <taxon>Betaproteobacteria</taxon>
        <taxon>Rhodocyclales</taxon>
        <taxon>Azonexaceae</taxon>
        <taxon>Dechloromonas</taxon>
    </lineage>
</organism>